<evidence type="ECO:0000256" key="6">
    <source>
        <dbReference type="ARBA" id="ARBA00022737"/>
    </source>
</evidence>
<name>A0A6A2XZH5_HIBSY</name>
<dbReference type="InterPro" id="IPR046956">
    <property type="entry name" value="RLP23-like"/>
</dbReference>
<accession>A0A6A2XZH5</accession>
<sequence length="405" mass="45047">MSGVALSSFLNLSSLLQRLSVEERLLHGEFPIEIFRLLNVKRIGLGGNDALRGYLPKINWSSGLEWLDLCRCGFRGSILASFGNLTQLISLDLSKNELRGRIPDVFQNLSKLTSLRLFSCNLSGPVPESIFGMVRLMELLLSSNNLSGIIRSGKLSKLSSLEVIDLSHNSLLSLSTSGNDANHFFPRLQAVLFSSCSVRQFPNFFRKLEYLDLSNNMISGGISKWEAQGWEDLTALNLSLNFLTTLEQFLGQQLAILDLLSNMLQCQILSTCLILRTPNPHLFNDFLISGNNLTGNIPSSICNWSELTVLDLSRNNLSGTIPECIRNFSYLLAFVDLKMNNFYGNNNLADKFPHWLASLPSQVLILRSNISSLTHPIAYTLLRIANDLSPETSSQAPCPRNSSEI</sequence>
<keyword evidence="12" id="KW-1185">Reference proteome</keyword>
<evidence type="ECO:0000256" key="9">
    <source>
        <dbReference type="ARBA" id="ARBA00023170"/>
    </source>
</evidence>
<comment type="subcellular location">
    <subcellularLocation>
        <location evidence="1">Membrane</location>
        <topology evidence="1">Single-pass type I membrane protein</topology>
    </subcellularLocation>
</comment>
<evidence type="ECO:0000256" key="5">
    <source>
        <dbReference type="ARBA" id="ARBA00022729"/>
    </source>
</evidence>
<dbReference type="InterPro" id="IPR001611">
    <property type="entry name" value="Leu-rich_rpt"/>
</dbReference>
<dbReference type="Pfam" id="PF00560">
    <property type="entry name" value="LRR_1"/>
    <property type="match status" value="3"/>
</dbReference>
<comment type="caution">
    <text evidence="11">The sequence shown here is derived from an EMBL/GenBank/DDBJ whole genome shotgun (WGS) entry which is preliminary data.</text>
</comment>
<evidence type="ECO:0000256" key="10">
    <source>
        <dbReference type="ARBA" id="ARBA00023180"/>
    </source>
</evidence>
<reference evidence="11" key="1">
    <citation type="submission" date="2019-09" db="EMBL/GenBank/DDBJ databases">
        <title>Draft genome information of white flower Hibiscus syriacus.</title>
        <authorList>
            <person name="Kim Y.-M."/>
        </authorList>
    </citation>
    <scope>NUCLEOTIDE SEQUENCE [LARGE SCALE GENOMIC DNA]</scope>
    <source>
        <strain evidence="11">YM2019G1</strain>
    </source>
</reference>
<dbReference type="GO" id="GO:0016020">
    <property type="term" value="C:membrane"/>
    <property type="evidence" value="ECO:0007669"/>
    <property type="project" value="UniProtKB-SubCell"/>
</dbReference>
<dbReference type="Gene3D" id="3.80.10.10">
    <property type="entry name" value="Ribonuclease Inhibitor"/>
    <property type="match status" value="3"/>
</dbReference>
<evidence type="ECO:0000256" key="3">
    <source>
        <dbReference type="ARBA" id="ARBA00022614"/>
    </source>
</evidence>
<evidence type="ECO:0000256" key="8">
    <source>
        <dbReference type="ARBA" id="ARBA00023136"/>
    </source>
</evidence>
<keyword evidence="10" id="KW-0325">Glycoprotein</keyword>
<protein>
    <submittedName>
        <fullName evidence="11">Uncharacterized protein</fullName>
    </submittedName>
</protein>
<keyword evidence="9" id="KW-0675">Receptor</keyword>
<gene>
    <name evidence="11" type="ORF">F3Y22_tig00116954pilonHSYRG00121</name>
</gene>
<keyword evidence="8" id="KW-0472">Membrane</keyword>
<comment type="similarity">
    <text evidence="2">Belongs to the RLP family.</text>
</comment>
<dbReference type="AlphaFoldDB" id="A0A6A2XZH5"/>
<dbReference type="EMBL" id="VEPZ02001732">
    <property type="protein sequence ID" value="KAE8660304.1"/>
    <property type="molecule type" value="Genomic_DNA"/>
</dbReference>
<evidence type="ECO:0000256" key="1">
    <source>
        <dbReference type="ARBA" id="ARBA00004479"/>
    </source>
</evidence>
<keyword evidence="3" id="KW-0433">Leucine-rich repeat</keyword>
<evidence type="ECO:0000313" key="12">
    <source>
        <dbReference type="Proteomes" id="UP000436088"/>
    </source>
</evidence>
<dbReference type="FunFam" id="3.80.10.10:FF:000041">
    <property type="entry name" value="LRR receptor-like serine/threonine-protein kinase ERECTA"/>
    <property type="match status" value="1"/>
</dbReference>
<evidence type="ECO:0000313" key="11">
    <source>
        <dbReference type="EMBL" id="KAE8660304.1"/>
    </source>
</evidence>
<evidence type="ECO:0000256" key="2">
    <source>
        <dbReference type="ARBA" id="ARBA00009592"/>
    </source>
</evidence>
<dbReference type="PANTHER" id="PTHR48061">
    <property type="entry name" value="LEUCINE-RICH REPEAT RECEPTOR PROTEIN KINASE EMS1-LIKE-RELATED"/>
    <property type="match status" value="1"/>
</dbReference>
<evidence type="ECO:0000256" key="7">
    <source>
        <dbReference type="ARBA" id="ARBA00022989"/>
    </source>
</evidence>
<organism evidence="11 12">
    <name type="scientific">Hibiscus syriacus</name>
    <name type="common">Rose of Sharon</name>
    <dbReference type="NCBI Taxonomy" id="106335"/>
    <lineage>
        <taxon>Eukaryota</taxon>
        <taxon>Viridiplantae</taxon>
        <taxon>Streptophyta</taxon>
        <taxon>Embryophyta</taxon>
        <taxon>Tracheophyta</taxon>
        <taxon>Spermatophyta</taxon>
        <taxon>Magnoliopsida</taxon>
        <taxon>eudicotyledons</taxon>
        <taxon>Gunneridae</taxon>
        <taxon>Pentapetalae</taxon>
        <taxon>rosids</taxon>
        <taxon>malvids</taxon>
        <taxon>Malvales</taxon>
        <taxon>Malvaceae</taxon>
        <taxon>Malvoideae</taxon>
        <taxon>Hibiscus</taxon>
    </lineage>
</organism>
<dbReference type="Proteomes" id="UP000436088">
    <property type="component" value="Unassembled WGS sequence"/>
</dbReference>
<keyword evidence="6" id="KW-0677">Repeat</keyword>
<keyword evidence="5" id="KW-0732">Signal</keyword>
<dbReference type="PANTHER" id="PTHR48061:SF46">
    <property type="entry name" value="LEUCINE-RICH REPEAT-CONTAINING N-TERMINAL PLANT-TYPE DOMAIN-CONTAINING PROTEIN"/>
    <property type="match status" value="1"/>
</dbReference>
<keyword evidence="7" id="KW-1133">Transmembrane helix</keyword>
<dbReference type="SUPFAM" id="SSF52058">
    <property type="entry name" value="L domain-like"/>
    <property type="match status" value="1"/>
</dbReference>
<dbReference type="InterPro" id="IPR032675">
    <property type="entry name" value="LRR_dom_sf"/>
</dbReference>
<dbReference type="PRINTS" id="PR00019">
    <property type="entry name" value="LEURICHRPT"/>
</dbReference>
<dbReference type="Pfam" id="PF13855">
    <property type="entry name" value="LRR_8"/>
    <property type="match status" value="1"/>
</dbReference>
<dbReference type="OrthoDB" id="1000216at2759"/>
<evidence type="ECO:0000256" key="4">
    <source>
        <dbReference type="ARBA" id="ARBA00022692"/>
    </source>
</evidence>
<keyword evidence="4" id="KW-0812">Transmembrane</keyword>
<proteinExistence type="inferred from homology"/>